<evidence type="ECO:0000313" key="4">
    <source>
        <dbReference type="Proteomes" id="UP001597063"/>
    </source>
</evidence>
<evidence type="ECO:0000256" key="1">
    <source>
        <dbReference type="SAM" id="MobiDB-lite"/>
    </source>
</evidence>
<dbReference type="SMART" id="SM00507">
    <property type="entry name" value="HNHc"/>
    <property type="match status" value="1"/>
</dbReference>
<feature type="domain" description="HNH nuclease" evidence="2">
    <location>
        <begin position="371"/>
        <end position="422"/>
    </location>
</feature>
<dbReference type="RefSeq" id="WP_131758054.1">
    <property type="nucleotide sequence ID" value="NZ_CAACUY010000043.1"/>
</dbReference>
<feature type="region of interest" description="Disordered" evidence="1">
    <location>
        <begin position="276"/>
        <end position="302"/>
    </location>
</feature>
<organism evidence="3 4">
    <name type="scientific">Actinomadura fibrosa</name>
    <dbReference type="NCBI Taxonomy" id="111802"/>
    <lineage>
        <taxon>Bacteria</taxon>
        <taxon>Bacillati</taxon>
        <taxon>Actinomycetota</taxon>
        <taxon>Actinomycetes</taxon>
        <taxon>Streptosporangiales</taxon>
        <taxon>Thermomonosporaceae</taxon>
        <taxon>Actinomadura</taxon>
    </lineage>
</organism>
<dbReference type="InterPro" id="IPR003615">
    <property type="entry name" value="HNH_nuc"/>
</dbReference>
<dbReference type="EMBL" id="JBHTGP010000013">
    <property type="protein sequence ID" value="MFD0687841.1"/>
    <property type="molecule type" value="Genomic_DNA"/>
</dbReference>
<gene>
    <name evidence="3" type="ORF">ACFQZM_25325</name>
</gene>
<comment type="caution">
    <text evidence="3">The sequence shown here is derived from an EMBL/GenBank/DDBJ whole genome shotgun (WGS) entry which is preliminary data.</text>
</comment>
<accession>A0ABW2XN84</accession>
<name>A0ABW2XN84_9ACTN</name>
<dbReference type="Proteomes" id="UP001597063">
    <property type="component" value="Unassembled WGS sequence"/>
</dbReference>
<feature type="compositionally biased region" description="Low complexity" evidence="1">
    <location>
        <begin position="276"/>
        <end position="299"/>
    </location>
</feature>
<keyword evidence="4" id="KW-1185">Reference proteome</keyword>
<sequence length="456" mass="49721">MAVSVAVDTRAAREWEGRRWFPPGPQLAICLSGGKDRLSDLSDAELVEVAAAARRQTSWAQARELAAIAELAQRRRHDEDETDAPRILSAHESVVEEVAAALTVTGNTAAALVHLAERLADDLPSTMHALEAGHIDLPRARIICDATDNLSSDLVKRVESAVLDKASEQTTGQLRRRTRRILHRIAPAEFEERKRETVAQRRIEVWDDPAGTAGLALLDLPAEDAHAIHNKITAVAHSIRADGDGRTLDNLRADLAVRLLRGDRLPEAVHALVTAPVPDSTSAAPSPASADPSVSPPAANDEALTEVAHAVDRELTHVLNHARATGRLEALPLLTARAVQDMHRSLHTRRDAECRPAHSGHGHSAYRPPAAMRKSVEARHATCVFPTCNVRSSRCDLDHTVPYGRGATCACNLAPLCRRHHRAKQSPGWHLTHLLPGLLIWTTPSGTWHIVRPERQ</sequence>
<evidence type="ECO:0000259" key="2">
    <source>
        <dbReference type="SMART" id="SM00507"/>
    </source>
</evidence>
<dbReference type="InterPro" id="IPR003870">
    <property type="entry name" value="DUF222"/>
</dbReference>
<dbReference type="CDD" id="cd00085">
    <property type="entry name" value="HNHc"/>
    <property type="match status" value="1"/>
</dbReference>
<protein>
    <submittedName>
        <fullName evidence="3">DUF222 domain-containing protein</fullName>
    </submittedName>
</protein>
<evidence type="ECO:0000313" key="3">
    <source>
        <dbReference type="EMBL" id="MFD0687841.1"/>
    </source>
</evidence>
<proteinExistence type="predicted"/>
<reference evidence="4" key="1">
    <citation type="journal article" date="2019" name="Int. J. Syst. Evol. Microbiol.">
        <title>The Global Catalogue of Microorganisms (GCM) 10K type strain sequencing project: providing services to taxonomists for standard genome sequencing and annotation.</title>
        <authorList>
            <consortium name="The Broad Institute Genomics Platform"/>
            <consortium name="The Broad Institute Genome Sequencing Center for Infectious Disease"/>
            <person name="Wu L."/>
            <person name="Ma J."/>
        </authorList>
    </citation>
    <scope>NUCLEOTIDE SEQUENCE [LARGE SCALE GENOMIC DNA]</scope>
    <source>
        <strain evidence="4">JCM 9371</strain>
    </source>
</reference>
<dbReference type="Pfam" id="PF02720">
    <property type="entry name" value="DUF222"/>
    <property type="match status" value="1"/>
</dbReference>